<reference evidence="1 2" key="1">
    <citation type="journal article" date="2012" name="J. Bacteriol.">
        <title>Genome sequence of the cycloprodigiosin-producing bacterial strain Pseudoalteromonas rubra ATCC 29570(T).</title>
        <authorList>
            <person name="Xie B.B."/>
            <person name="Shu Y.L."/>
            <person name="Qin Q.L."/>
            <person name="Rong J.C."/>
            <person name="Zhang X.Y."/>
            <person name="Chen X.L."/>
            <person name="Zhou B.C."/>
            <person name="Zhang Y.Z."/>
        </authorList>
    </citation>
    <scope>NUCLEOTIDE SEQUENCE [LARGE SCALE GENOMIC DNA]</scope>
    <source>
        <strain evidence="1 2">DSM 6842</strain>
    </source>
</reference>
<sequence>MPILDLTFIGHNKAATAASSGINTAPNKITSTDRMVRAKTDTSSILTLIAPVIVHKAPL</sequence>
<dbReference type="EMBL" id="AHCD03000044">
    <property type="protein sequence ID" value="KAF7781552.1"/>
    <property type="molecule type" value="Genomic_DNA"/>
</dbReference>
<protein>
    <submittedName>
        <fullName evidence="1">Uncharacterized protein</fullName>
    </submittedName>
</protein>
<gene>
    <name evidence="1" type="ORF">PRUB_b0812</name>
</gene>
<accession>A0A8T0C0F3</accession>
<name>A0A8T0C0F3_9GAMM</name>
<organism evidence="1 2">
    <name type="scientific">Pseudoalteromonas rubra</name>
    <dbReference type="NCBI Taxonomy" id="43658"/>
    <lineage>
        <taxon>Bacteria</taxon>
        <taxon>Pseudomonadati</taxon>
        <taxon>Pseudomonadota</taxon>
        <taxon>Gammaproteobacteria</taxon>
        <taxon>Alteromonadales</taxon>
        <taxon>Pseudoalteromonadaceae</taxon>
        <taxon>Pseudoalteromonas</taxon>
    </lineage>
</organism>
<proteinExistence type="predicted"/>
<evidence type="ECO:0000313" key="1">
    <source>
        <dbReference type="EMBL" id="KAF7781552.1"/>
    </source>
</evidence>
<dbReference type="Proteomes" id="UP000016480">
    <property type="component" value="Unassembled WGS sequence"/>
</dbReference>
<evidence type="ECO:0000313" key="2">
    <source>
        <dbReference type="Proteomes" id="UP000016480"/>
    </source>
</evidence>
<comment type="caution">
    <text evidence="1">The sequence shown here is derived from an EMBL/GenBank/DDBJ whole genome shotgun (WGS) entry which is preliminary data.</text>
</comment>
<dbReference type="AlphaFoldDB" id="A0A8T0C0F3"/>